<feature type="signal peptide" evidence="1">
    <location>
        <begin position="1"/>
        <end position="21"/>
    </location>
</feature>
<dbReference type="SUPFAM" id="SSF51261">
    <property type="entry name" value="Duplicated hybrid motif"/>
    <property type="match status" value="1"/>
</dbReference>
<dbReference type="AlphaFoldDB" id="A0A1Y5RCJ2"/>
<feature type="chain" id="PRO_5013255253" description="Peptidase family M23" evidence="1">
    <location>
        <begin position="22"/>
        <end position="381"/>
    </location>
</feature>
<evidence type="ECO:0000313" key="2">
    <source>
        <dbReference type="EMBL" id="SLN14244.1"/>
    </source>
</evidence>
<evidence type="ECO:0000256" key="1">
    <source>
        <dbReference type="SAM" id="SignalP"/>
    </source>
</evidence>
<dbReference type="RefSeq" id="WP_085834969.1">
    <property type="nucleotide sequence ID" value="NZ_FWFS01000001.1"/>
</dbReference>
<dbReference type="Proteomes" id="UP000193862">
    <property type="component" value="Unassembled WGS sequence"/>
</dbReference>
<dbReference type="OrthoDB" id="9809144at2"/>
<dbReference type="InterPro" id="IPR011055">
    <property type="entry name" value="Dup_hybrid_motif"/>
</dbReference>
<dbReference type="EMBL" id="FWFS01000001">
    <property type="protein sequence ID" value="SLN14244.1"/>
    <property type="molecule type" value="Genomic_DNA"/>
</dbReference>
<evidence type="ECO:0008006" key="4">
    <source>
        <dbReference type="Google" id="ProtNLM"/>
    </source>
</evidence>
<keyword evidence="3" id="KW-1185">Reference proteome</keyword>
<organism evidence="2 3">
    <name type="scientific">Aquimixticola soesokkakensis</name>
    <dbReference type="NCBI Taxonomy" id="1519096"/>
    <lineage>
        <taxon>Bacteria</taxon>
        <taxon>Pseudomonadati</taxon>
        <taxon>Pseudomonadota</taxon>
        <taxon>Alphaproteobacteria</taxon>
        <taxon>Rhodobacterales</taxon>
        <taxon>Paracoccaceae</taxon>
        <taxon>Aquimixticola</taxon>
    </lineage>
</organism>
<reference evidence="2 3" key="1">
    <citation type="submission" date="2017-03" db="EMBL/GenBank/DDBJ databases">
        <authorList>
            <person name="Afonso C.L."/>
            <person name="Miller P.J."/>
            <person name="Scott M.A."/>
            <person name="Spackman E."/>
            <person name="Goraichik I."/>
            <person name="Dimitrov K.M."/>
            <person name="Suarez D.L."/>
            <person name="Swayne D.E."/>
        </authorList>
    </citation>
    <scope>NUCLEOTIDE SEQUENCE [LARGE SCALE GENOMIC DNA]</scope>
    <source>
        <strain evidence="2 3">CECT 8620</strain>
    </source>
</reference>
<dbReference type="Gene3D" id="2.70.70.10">
    <property type="entry name" value="Glucose Permease (Domain IIA)"/>
    <property type="match status" value="1"/>
</dbReference>
<proteinExistence type="predicted"/>
<name>A0A1Y5RCJ2_9RHOB</name>
<keyword evidence="1" id="KW-0732">Signal</keyword>
<protein>
    <recommendedName>
        <fullName evidence="4">Peptidase family M23</fullName>
    </recommendedName>
</protein>
<evidence type="ECO:0000313" key="3">
    <source>
        <dbReference type="Proteomes" id="UP000193862"/>
    </source>
</evidence>
<gene>
    <name evidence="2" type="ORF">AQS8620_00220</name>
</gene>
<sequence length="381" mass="40451">MIRAALFSVMTLFCLAPVAQAQNGTAAVLARTAVEQFSQAIEGMKAADGSQDRVRALTETITAYENGLEAMREGLREASLRETAIAMAFNSESARVSELLAVLMNLPSGSPLSLLHPSGPVGTARAGMLVSEVTPAFQAQAEALRETLEEVQMLRSLQQDAARQLAEGLRVAQDARTELSQAISDRTDLPQRFAADGARVQRLISNAETLKGFAEGLTDIDEAEGVAPMAALSDQIGSLPLPVHGTLLRAYNEADAAGIRRPGWLVATRPLSLVTTPWPATIRYFGPFLDYGNVMILEPGNDILMVLAGMEDVYGEIGSVIPAGTPIGVMGGAALDPEAFLVAATLGTGDERTQTLYIEIRQGGDPVDPATWFAARGEETQ</sequence>
<accession>A0A1Y5RCJ2</accession>